<dbReference type="EMBL" id="AHZP02001631">
    <property type="protein sequence ID" value="KYK66677.1"/>
    <property type="molecule type" value="Genomic_DNA"/>
</dbReference>
<evidence type="ECO:0000313" key="2">
    <source>
        <dbReference type="EMBL" id="KYK66677.1"/>
    </source>
</evidence>
<accession>A0A151HBG8</accession>
<feature type="compositionally biased region" description="Basic and acidic residues" evidence="1">
    <location>
        <begin position="169"/>
        <end position="184"/>
    </location>
</feature>
<feature type="compositionally biased region" description="Basic and acidic residues" evidence="1">
    <location>
        <begin position="52"/>
        <end position="63"/>
    </location>
</feature>
<dbReference type="Proteomes" id="UP000075225">
    <property type="component" value="Unassembled WGS sequence"/>
</dbReference>
<feature type="region of interest" description="Disordered" evidence="1">
    <location>
        <begin position="1"/>
        <end position="184"/>
    </location>
</feature>
<evidence type="ECO:0000256" key="1">
    <source>
        <dbReference type="SAM" id="MobiDB-lite"/>
    </source>
</evidence>
<comment type="caution">
    <text evidence="2">The sequence shown here is derived from an EMBL/GenBank/DDBJ whole genome shotgun (WGS) entry which is preliminary data.</text>
</comment>
<feature type="compositionally biased region" description="Polar residues" evidence="1">
    <location>
        <begin position="134"/>
        <end position="145"/>
    </location>
</feature>
<gene>
    <name evidence="2" type="ORF">TGPRC2_425430</name>
</gene>
<feature type="compositionally biased region" description="Low complexity" evidence="1">
    <location>
        <begin position="101"/>
        <end position="115"/>
    </location>
</feature>
<dbReference type="VEuPathDB" id="ToxoDB:TGPRC2_425430"/>
<feature type="compositionally biased region" description="Low complexity" evidence="1">
    <location>
        <begin position="1"/>
        <end position="14"/>
    </location>
</feature>
<feature type="compositionally biased region" description="Acidic residues" evidence="1">
    <location>
        <begin position="150"/>
        <end position="168"/>
    </location>
</feature>
<name>A0A151HBG8_TOXGO</name>
<evidence type="ECO:0000313" key="3">
    <source>
        <dbReference type="Proteomes" id="UP000075225"/>
    </source>
</evidence>
<sequence>MQGNAAACASAASSRGSWTSTKTPSLTNVVSVLHTGRQEFDRRPKARRRWTKRGEKTERRKAESTTQHQMTQERHENGDKGSRASPLRKEENESYLDVREAAATASPFSSSSRSPVSEHRGTLTTKRRPREQIKTTNMPSSTSPTADGERAEDADEEEGEEEEEEEGGEGEKEGEGEGEREVLV</sequence>
<feature type="compositionally biased region" description="Basic and acidic residues" evidence="1">
    <location>
        <begin position="71"/>
        <end position="100"/>
    </location>
</feature>
<dbReference type="AlphaFoldDB" id="A0A151HBG8"/>
<protein>
    <submittedName>
        <fullName evidence="2">Uncharacterized protein</fullName>
    </submittedName>
</protein>
<reference evidence="3" key="1">
    <citation type="submission" date="2016-03" db="EMBL/GenBank/DDBJ databases">
        <authorList>
            <person name="Sibley D."/>
            <person name="Venepally P."/>
            <person name="Karamycheva S."/>
            <person name="Hadjithomas M."/>
            <person name="Khan A."/>
            <person name="Brunk B."/>
            <person name="Roos D."/>
            <person name="Caler E."/>
            <person name="Lorenzi H."/>
        </authorList>
    </citation>
    <scope>NUCLEOTIDE SEQUENCE [LARGE SCALE GENOMIC DNA]</scope>
    <source>
        <strain evidence="3">TgCatPRC2</strain>
    </source>
</reference>
<proteinExistence type="predicted"/>
<feature type="compositionally biased region" description="Polar residues" evidence="1">
    <location>
        <begin position="15"/>
        <end position="30"/>
    </location>
</feature>
<organism evidence="2 3">
    <name type="scientific">Toxoplasma gondii TgCatPRC2</name>
    <dbReference type="NCBI Taxonomy" id="1130821"/>
    <lineage>
        <taxon>Eukaryota</taxon>
        <taxon>Sar</taxon>
        <taxon>Alveolata</taxon>
        <taxon>Apicomplexa</taxon>
        <taxon>Conoidasida</taxon>
        <taxon>Coccidia</taxon>
        <taxon>Eucoccidiorida</taxon>
        <taxon>Eimeriorina</taxon>
        <taxon>Sarcocystidae</taxon>
        <taxon>Toxoplasma</taxon>
    </lineage>
</organism>